<dbReference type="FunCoup" id="G0NEL2">
    <property type="interactions" value="1"/>
</dbReference>
<comment type="caution">
    <text evidence="3">Lacks conserved residue(s) required for the propagation of feature annotation.</text>
</comment>
<dbReference type="InterPro" id="IPR003582">
    <property type="entry name" value="ShKT_dom"/>
</dbReference>
<dbReference type="PANTHER" id="PTHR46219:SF16">
    <property type="entry name" value="SHKT DOMAIN-CONTAINING PROTEIN"/>
    <property type="match status" value="1"/>
</dbReference>
<dbReference type="EMBL" id="GL379873">
    <property type="protein sequence ID" value="EGT58872.1"/>
    <property type="molecule type" value="Genomic_DNA"/>
</dbReference>
<evidence type="ECO:0000313" key="7">
    <source>
        <dbReference type="Proteomes" id="UP000008068"/>
    </source>
</evidence>
<feature type="domain" description="ShKT" evidence="5">
    <location>
        <begin position="137"/>
        <end position="177"/>
    </location>
</feature>
<dbReference type="SMART" id="SM00254">
    <property type="entry name" value="ShKT"/>
    <property type="match status" value="2"/>
</dbReference>
<evidence type="ECO:0000256" key="2">
    <source>
        <dbReference type="ARBA" id="ARBA00023157"/>
    </source>
</evidence>
<dbReference type="FunFam" id="1.10.10.1940:FF:000002">
    <property type="entry name" value="PHAryngeal gland Toxin-related"/>
    <property type="match status" value="2"/>
</dbReference>
<dbReference type="AlphaFoldDB" id="G0NEL2"/>
<organism evidence="7">
    <name type="scientific">Caenorhabditis brenneri</name>
    <name type="common">Nematode worm</name>
    <dbReference type="NCBI Taxonomy" id="135651"/>
    <lineage>
        <taxon>Eukaryota</taxon>
        <taxon>Metazoa</taxon>
        <taxon>Ecdysozoa</taxon>
        <taxon>Nematoda</taxon>
        <taxon>Chromadorea</taxon>
        <taxon>Rhabditida</taxon>
        <taxon>Rhabditina</taxon>
        <taxon>Rhabditomorpha</taxon>
        <taxon>Rhabditoidea</taxon>
        <taxon>Rhabditidae</taxon>
        <taxon>Peloderinae</taxon>
        <taxon>Caenorhabditis</taxon>
    </lineage>
</organism>
<dbReference type="PROSITE" id="PS51670">
    <property type="entry name" value="SHKT"/>
    <property type="match status" value="2"/>
</dbReference>
<dbReference type="HOGENOM" id="CLU_088349_0_0_1"/>
<name>G0NEL2_CAEBE</name>
<keyword evidence="2" id="KW-1015">Disulfide bond</keyword>
<dbReference type="Pfam" id="PF01549">
    <property type="entry name" value="ShK"/>
    <property type="match status" value="2"/>
</dbReference>
<dbReference type="OrthoDB" id="5863778at2759"/>
<gene>
    <name evidence="6" type="ORF">CAEBREN_19282</name>
</gene>
<dbReference type="PANTHER" id="PTHR46219">
    <property type="entry name" value="PROTEIN CBG11138"/>
    <property type="match status" value="1"/>
</dbReference>
<dbReference type="InParanoid" id="G0NEL2"/>
<keyword evidence="1 4" id="KW-0732">Signal</keyword>
<feature type="chain" id="PRO_5003405635" description="ShKT domain-containing protein" evidence="4">
    <location>
        <begin position="18"/>
        <end position="177"/>
    </location>
</feature>
<feature type="domain" description="ShKT" evidence="5">
    <location>
        <begin position="86"/>
        <end position="126"/>
    </location>
</feature>
<evidence type="ECO:0000259" key="5">
    <source>
        <dbReference type="PROSITE" id="PS51670"/>
    </source>
</evidence>
<feature type="signal peptide" evidence="4">
    <location>
        <begin position="1"/>
        <end position="17"/>
    </location>
</feature>
<accession>G0NEL2</accession>
<protein>
    <recommendedName>
        <fullName evidence="5">ShKT domain-containing protein</fullName>
    </recommendedName>
</protein>
<reference evidence="7" key="1">
    <citation type="submission" date="2011-07" db="EMBL/GenBank/DDBJ databases">
        <authorList>
            <consortium name="Caenorhabditis brenneri Sequencing and Analysis Consortium"/>
            <person name="Wilson R.K."/>
        </authorList>
    </citation>
    <scope>NUCLEOTIDE SEQUENCE [LARGE SCALE GENOMIC DNA]</scope>
    <source>
        <strain evidence="7">PB2801</strain>
    </source>
</reference>
<evidence type="ECO:0000256" key="1">
    <source>
        <dbReference type="ARBA" id="ARBA00022729"/>
    </source>
</evidence>
<proteinExistence type="predicted"/>
<keyword evidence="7" id="KW-1185">Reference proteome</keyword>
<dbReference type="OMA" id="GLMKDQC"/>
<evidence type="ECO:0000256" key="4">
    <source>
        <dbReference type="SAM" id="SignalP"/>
    </source>
</evidence>
<dbReference type="Gene3D" id="1.10.10.1870">
    <property type="entry name" value="ShTK domain-like"/>
    <property type="match status" value="2"/>
</dbReference>
<dbReference type="Proteomes" id="UP000008068">
    <property type="component" value="Unassembled WGS sequence"/>
</dbReference>
<sequence>MFRKFALISLLFSCAYAFSNRAVELGCDAGLLPKPADGCPDLTTPVGNGCCLDDHVYIVTPSTSSHSTTTTTPTTTTTVRTTTAPCVDKVNPATGVSDCPKRAYLCTDPNYKKVMKDQCPKTCGLCSSGPTNSPSKCDDKINPSTGTSDCPAKKYLCTDSTYKGLMKDQCPKTCGYC</sequence>
<evidence type="ECO:0000256" key="3">
    <source>
        <dbReference type="PROSITE-ProRule" id="PRU01005"/>
    </source>
</evidence>
<evidence type="ECO:0000313" key="6">
    <source>
        <dbReference type="EMBL" id="EGT58872.1"/>
    </source>
</evidence>
<dbReference type="eggNOG" id="ENOG502THMX">
    <property type="taxonomic scope" value="Eukaryota"/>
</dbReference>